<dbReference type="STRING" id="3871.A0A4P1RG04"/>
<accession>A0A4P1RG04</accession>
<dbReference type="AlphaFoldDB" id="A0A4P1RG04"/>
<proteinExistence type="predicted"/>
<dbReference type="EMBL" id="CM007366">
    <property type="protein sequence ID" value="OIW10045.1"/>
    <property type="molecule type" value="Genomic_DNA"/>
</dbReference>
<sequence>MDPVAFVLRSFTKQERGELNFTLQHGLEAIRILLLEGFDKSATYVNSAKKI</sequence>
<name>A0A4P1RG04_LUPAN</name>
<keyword evidence="2" id="KW-1185">Reference proteome</keyword>
<dbReference type="Proteomes" id="UP000188354">
    <property type="component" value="Chromosome LG06"/>
</dbReference>
<organism evidence="1 2">
    <name type="scientific">Lupinus angustifolius</name>
    <name type="common">Narrow-leaved blue lupine</name>
    <dbReference type="NCBI Taxonomy" id="3871"/>
    <lineage>
        <taxon>Eukaryota</taxon>
        <taxon>Viridiplantae</taxon>
        <taxon>Streptophyta</taxon>
        <taxon>Embryophyta</taxon>
        <taxon>Tracheophyta</taxon>
        <taxon>Spermatophyta</taxon>
        <taxon>Magnoliopsida</taxon>
        <taxon>eudicotyledons</taxon>
        <taxon>Gunneridae</taxon>
        <taxon>Pentapetalae</taxon>
        <taxon>rosids</taxon>
        <taxon>fabids</taxon>
        <taxon>Fabales</taxon>
        <taxon>Fabaceae</taxon>
        <taxon>Papilionoideae</taxon>
        <taxon>50 kb inversion clade</taxon>
        <taxon>genistoids sensu lato</taxon>
        <taxon>core genistoids</taxon>
        <taxon>Genisteae</taxon>
        <taxon>Lupinus</taxon>
    </lineage>
</organism>
<evidence type="ECO:0000313" key="1">
    <source>
        <dbReference type="EMBL" id="OIW10045.1"/>
    </source>
</evidence>
<evidence type="ECO:0000313" key="2">
    <source>
        <dbReference type="Proteomes" id="UP000188354"/>
    </source>
</evidence>
<dbReference type="Gramene" id="OIW10045">
    <property type="protein sequence ID" value="OIW10045"/>
    <property type="gene ID" value="TanjilG_32785"/>
</dbReference>
<reference evidence="1 2" key="1">
    <citation type="journal article" date="2017" name="Plant Biotechnol. J.">
        <title>A comprehensive draft genome sequence for lupin (Lupinus angustifolius), an emerging health food: insights into plant-microbe interactions and legume evolution.</title>
        <authorList>
            <person name="Hane J.K."/>
            <person name="Ming Y."/>
            <person name="Kamphuis L.G."/>
            <person name="Nelson M.N."/>
            <person name="Garg G."/>
            <person name="Atkins C.A."/>
            <person name="Bayer P.E."/>
            <person name="Bravo A."/>
            <person name="Bringans S."/>
            <person name="Cannon S."/>
            <person name="Edwards D."/>
            <person name="Foley R."/>
            <person name="Gao L.L."/>
            <person name="Harrison M.J."/>
            <person name="Huang W."/>
            <person name="Hurgobin B."/>
            <person name="Li S."/>
            <person name="Liu C.W."/>
            <person name="McGrath A."/>
            <person name="Morahan G."/>
            <person name="Murray J."/>
            <person name="Weller J."/>
            <person name="Jian J."/>
            <person name="Singh K.B."/>
        </authorList>
    </citation>
    <scope>NUCLEOTIDE SEQUENCE [LARGE SCALE GENOMIC DNA]</scope>
    <source>
        <strain evidence="2">cv. Tanjil</strain>
        <tissue evidence="1">Whole plant</tissue>
    </source>
</reference>
<protein>
    <submittedName>
        <fullName evidence="1">Uncharacterized protein</fullName>
    </submittedName>
</protein>
<gene>
    <name evidence="1" type="ORF">TanjilG_32785</name>
</gene>